<evidence type="ECO:0000256" key="1">
    <source>
        <dbReference type="ARBA" id="ARBA00004196"/>
    </source>
</evidence>
<dbReference type="Pfam" id="PF13407">
    <property type="entry name" value="Peripla_BP_4"/>
    <property type="match status" value="1"/>
</dbReference>
<feature type="chain" id="PRO_5004276475" evidence="4">
    <location>
        <begin position="22"/>
        <end position="582"/>
    </location>
</feature>
<keyword evidence="3 4" id="KW-0732">Signal</keyword>
<comment type="subcellular location">
    <subcellularLocation>
        <location evidence="1">Cell envelope</location>
    </subcellularLocation>
</comment>
<reference evidence="6 7" key="1">
    <citation type="journal article" date="2004" name="Science">
        <title>A predator unmasked: life cycle of Bdellovibrio bacteriovorus from a genomic perspective.</title>
        <authorList>
            <person name="Rendulic S."/>
            <person name="Jagtap P."/>
            <person name="Rosinus A."/>
            <person name="Eppinger M."/>
            <person name="Baar C."/>
            <person name="Lanz C."/>
            <person name="Keller H."/>
            <person name="Lambert C."/>
            <person name="Evans K.J."/>
            <person name="Goesmann A."/>
            <person name="Meyer F."/>
            <person name="Sockett R.E."/>
            <person name="Schuster S.C."/>
        </authorList>
    </citation>
    <scope>NUCLEOTIDE SEQUENCE [LARGE SCALE GENOMIC DNA]</scope>
    <source>
        <strain evidence="7">ATCC 15356 / DSM 50701 / NCIMB 9529 / HD100</strain>
    </source>
</reference>
<sequence>MNTLALSFFMALLLTSWVSQARTYNVAILYWSMKIPGQVAMRQGFEEEVAAYNKANEENQIKLTPYVAGEGRDGLLRQIEQLDQAVKSKPDAIVIQPADITILSRGVQEANSKNIPVFAYDQYIIKAKLTSFISSDNYQAGWDNGLYIDSQFPPEKVLRIVPFEYFRVSATVERMDGFFDALRSRNRKFTVLGHFEAVEPVGGLKAAQDYLKKFKRGSVDVIFTNNDGGGLIIVKTLWDAGHKKLIHATVDGDPASIENIKSKTLTVIDSAQFCGELGRETARTVVQFFKNGKVEPVKFIPTFPVTLESLKFYPGWMGRPTEKVRFQSLRDIHIKEAKADGKPKRGAIIKVGLTPSCPYLCEMGPAGWSGYLYDILESAAKESDFKLEIVSLPSEKLLPALQKQQVHFVISPISKVRYTPDLRVVGPKLGMSLAGALFTPGVKLQLVDSDSLADKRIVFAQLAHENLMQLPPSDFNRSLKISGREIGDRMTKLIAERRVDLALGDYNVLRYNMLRRQLLSFEIQPTSLAGYNALVLVGHPKDPEYGELPLILNKWFDTHRASGKLEKILKKYNLEDWNIFAL</sequence>
<dbReference type="Gene3D" id="3.40.50.2300">
    <property type="match status" value="2"/>
</dbReference>
<evidence type="ECO:0000256" key="2">
    <source>
        <dbReference type="ARBA" id="ARBA00007639"/>
    </source>
</evidence>
<name>Q6MN84_BDEBA</name>
<evidence type="ECO:0000313" key="6">
    <source>
        <dbReference type="EMBL" id="CAE79268.1"/>
    </source>
</evidence>
<dbReference type="GeneID" id="93012391"/>
<dbReference type="CDD" id="cd01536">
    <property type="entry name" value="PBP1_ABC_sugar_binding-like"/>
    <property type="match status" value="1"/>
</dbReference>
<dbReference type="AlphaFoldDB" id="Q6MN84"/>
<keyword evidence="7" id="KW-1185">Reference proteome</keyword>
<evidence type="ECO:0000259" key="5">
    <source>
        <dbReference type="Pfam" id="PF13407"/>
    </source>
</evidence>
<organism evidence="6 7">
    <name type="scientific">Bdellovibrio bacteriovorus (strain ATCC 15356 / DSM 50701 / NCIMB 9529 / HD100)</name>
    <dbReference type="NCBI Taxonomy" id="264462"/>
    <lineage>
        <taxon>Bacteria</taxon>
        <taxon>Pseudomonadati</taxon>
        <taxon>Bdellovibrionota</taxon>
        <taxon>Bdellovibrionia</taxon>
        <taxon>Bdellovibrionales</taxon>
        <taxon>Pseudobdellovibrionaceae</taxon>
        <taxon>Bdellovibrio</taxon>
    </lineage>
</organism>
<dbReference type="Gene3D" id="3.40.190.10">
    <property type="entry name" value="Periplasmic binding protein-like II"/>
    <property type="match status" value="2"/>
</dbReference>
<protein>
    <submittedName>
        <fullName evidence="6">Putative ribose ABC transporter</fullName>
    </submittedName>
</protein>
<proteinExistence type="inferred from homology"/>
<dbReference type="GO" id="GO:0030246">
    <property type="term" value="F:carbohydrate binding"/>
    <property type="evidence" value="ECO:0007669"/>
    <property type="project" value="UniProtKB-ARBA"/>
</dbReference>
<dbReference type="InterPro" id="IPR028082">
    <property type="entry name" value="Peripla_BP_I"/>
</dbReference>
<dbReference type="HOGENOM" id="CLU_469030_0_0_7"/>
<dbReference type="RefSeq" id="WP_011163870.1">
    <property type="nucleotide sequence ID" value="NC_005363.1"/>
</dbReference>
<feature type="signal peptide" evidence="4">
    <location>
        <begin position="1"/>
        <end position="21"/>
    </location>
</feature>
<gene>
    <name evidence="6" type="ordered locus">Bd1376</name>
</gene>
<dbReference type="SUPFAM" id="SSF53822">
    <property type="entry name" value="Periplasmic binding protein-like I"/>
    <property type="match status" value="1"/>
</dbReference>
<dbReference type="EMBL" id="BX842649">
    <property type="protein sequence ID" value="CAE79268.1"/>
    <property type="molecule type" value="Genomic_DNA"/>
</dbReference>
<accession>Q6MN84</accession>
<evidence type="ECO:0000256" key="3">
    <source>
        <dbReference type="ARBA" id="ARBA00022729"/>
    </source>
</evidence>
<evidence type="ECO:0000256" key="4">
    <source>
        <dbReference type="SAM" id="SignalP"/>
    </source>
</evidence>
<dbReference type="InterPro" id="IPR025997">
    <property type="entry name" value="SBP_2_dom"/>
</dbReference>
<dbReference type="GO" id="GO:0030313">
    <property type="term" value="C:cell envelope"/>
    <property type="evidence" value="ECO:0007669"/>
    <property type="project" value="UniProtKB-SubCell"/>
</dbReference>
<dbReference type="KEGG" id="bba:Bd1376"/>
<dbReference type="eggNOG" id="COG1879">
    <property type="taxonomic scope" value="Bacteria"/>
</dbReference>
<dbReference type="SUPFAM" id="SSF53850">
    <property type="entry name" value="Periplasmic binding protein-like II"/>
    <property type="match status" value="1"/>
</dbReference>
<dbReference type="PANTHER" id="PTHR46847">
    <property type="entry name" value="D-ALLOSE-BINDING PERIPLASMIC PROTEIN-RELATED"/>
    <property type="match status" value="1"/>
</dbReference>
<dbReference type="Proteomes" id="UP000008080">
    <property type="component" value="Chromosome"/>
</dbReference>
<feature type="domain" description="Periplasmic binding protein" evidence="5">
    <location>
        <begin position="27"/>
        <end position="290"/>
    </location>
</feature>
<evidence type="ECO:0000313" key="7">
    <source>
        <dbReference type="Proteomes" id="UP000008080"/>
    </source>
</evidence>
<comment type="similarity">
    <text evidence="2">Belongs to the bacterial solute-binding protein 2 family.</text>
</comment>
<dbReference type="STRING" id="264462.Bd1376"/>
<dbReference type="PANTHER" id="PTHR46847:SF1">
    <property type="entry name" value="D-ALLOSE-BINDING PERIPLASMIC PROTEIN-RELATED"/>
    <property type="match status" value="1"/>
</dbReference>
<dbReference type="eggNOG" id="COG0834">
    <property type="taxonomic scope" value="Bacteria"/>
</dbReference>